<dbReference type="Gene3D" id="3.40.710.10">
    <property type="entry name" value="DD-peptidase/beta-lactamase superfamily"/>
    <property type="match status" value="1"/>
</dbReference>
<dbReference type="AlphaFoldDB" id="A0A9W5RDA4"/>
<dbReference type="PANTHER" id="PTHR30627">
    <property type="entry name" value="PEPTIDOGLYCAN D,D-TRANSPEPTIDASE"/>
    <property type="match status" value="1"/>
</dbReference>
<evidence type="ECO:0000256" key="4">
    <source>
        <dbReference type="SAM" id="Phobius"/>
    </source>
</evidence>
<accession>A0A9W5RDA4</accession>
<evidence type="ECO:0000259" key="6">
    <source>
        <dbReference type="Pfam" id="PF03717"/>
    </source>
</evidence>
<feature type="transmembrane region" description="Helical" evidence="4">
    <location>
        <begin position="12"/>
        <end position="31"/>
    </location>
</feature>
<dbReference type="GO" id="GO:0008658">
    <property type="term" value="F:penicillin binding"/>
    <property type="evidence" value="ECO:0007669"/>
    <property type="project" value="InterPro"/>
</dbReference>
<dbReference type="Gene3D" id="3.30.450.330">
    <property type="match status" value="1"/>
</dbReference>
<organism evidence="7 8">
    <name type="scientific">Gleimia europaea ACS-120-V-Col10b</name>
    <dbReference type="NCBI Taxonomy" id="883069"/>
    <lineage>
        <taxon>Bacteria</taxon>
        <taxon>Bacillati</taxon>
        <taxon>Actinomycetota</taxon>
        <taxon>Actinomycetes</taxon>
        <taxon>Actinomycetales</taxon>
        <taxon>Actinomycetaceae</taxon>
        <taxon>Gleimia</taxon>
    </lineage>
</organism>
<proteinExistence type="inferred from homology"/>
<name>A0A9W5RDA4_9ACTO</name>
<dbReference type="OrthoDB" id="9789078at2"/>
<gene>
    <name evidence="7" type="ORF">HMPREF9238_00033</name>
</gene>
<protein>
    <recommendedName>
        <fullName evidence="9">Penicillin-binding protein transpeptidase domain-containing protein</fullName>
    </recommendedName>
</protein>
<comment type="similarity">
    <text evidence="2">Belongs to the transpeptidase family.</text>
</comment>
<dbReference type="GO" id="GO:0071555">
    <property type="term" value="P:cell wall organization"/>
    <property type="evidence" value="ECO:0007669"/>
    <property type="project" value="TreeGrafter"/>
</dbReference>
<dbReference type="SUPFAM" id="SSF56601">
    <property type="entry name" value="beta-lactamase/transpeptidase-like"/>
    <property type="match status" value="1"/>
</dbReference>
<dbReference type="Proteomes" id="UP000014387">
    <property type="component" value="Unassembled WGS sequence"/>
</dbReference>
<dbReference type="PANTHER" id="PTHR30627:SF1">
    <property type="entry name" value="PEPTIDOGLYCAN D,D-TRANSPEPTIDASE FTSI"/>
    <property type="match status" value="1"/>
</dbReference>
<reference evidence="7 8" key="1">
    <citation type="submission" date="2013-05" db="EMBL/GenBank/DDBJ databases">
        <title>The Genome Sequence of Actinomyces europaeus ACS-120-V-COL10B.</title>
        <authorList>
            <consortium name="The Broad Institute Genomics Platform"/>
            <person name="Earl A."/>
            <person name="Ward D."/>
            <person name="Feldgarden M."/>
            <person name="Gevers D."/>
            <person name="Saerens B."/>
            <person name="Vaneechoutte M."/>
            <person name="Walker B."/>
            <person name="Young S."/>
            <person name="Zeng Q."/>
            <person name="Gargeya S."/>
            <person name="Fitzgerald M."/>
            <person name="Haas B."/>
            <person name="Abouelleil A."/>
            <person name="Allen A.W."/>
            <person name="Alvarado L."/>
            <person name="Arachchi H.M."/>
            <person name="Berlin A.M."/>
            <person name="Chapman S.B."/>
            <person name="Gainer-Dewar J."/>
            <person name="Goldberg J."/>
            <person name="Griggs A."/>
            <person name="Gujja S."/>
            <person name="Hansen M."/>
            <person name="Howarth C."/>
            <person name="Imamovic A."/>
            <person name="Ireland A."/>
            <person name="Larimer J."/>
            <person name="McCowan C."/>
            <person name="Murphy C."/>
            <person name="Pearson M."/>
            <person name="Poon T.W."/>
            <person name="Priest M."/>
            <person name="Roberts A."/>
            <person name="Saif S."/>
            <person name="Shea T."/>
            <person name="Sisk P."/>
            <person name="Sykes S."/>
            <person name="Wortman J."/>
            <person name="Nusbaum C."/>
            <person name="Birren B."/>
        </authorList>
    </citation>
    <scope>NUCLEOTIDE SEQUENCE [LARGE SCALE GENOMIC DNA]</scope>
    <source>
        <strain evidence="7 8">ACS-120-V-Col10b</strain>
    </source>
</reference>
<dbReference type="EMBL" id="AGWN01000001">
    <property type="protein sequence ID" value="EPD30296.1"/>
    <property type="molecule type" value="Genomic_DNA"/>
</dbReference>
<dbReference type="InterPro" id="IPR001460">
    <property type="entry name" value="PCN-bd_Tpept"/>
</dbReference>
<keyword evidence="4" id="KW-0812">Transmembrane</keyword>
<evidence type="ECO:0000256" key="1">
    <source>
        <dbReference type="ARBA" id="ARBA00004370"/>
    </source>
</evidence>
<dbReference type="Pfam" id="PF03717">
    <property type="entry name" value="PBP_dimer"/>
    <property type="match status" value="1"/>
</dbReference>
<feature type="domain" description="Penicillin-binding protein dimerisation" evidence="6">
    <location>
        <begin position="55"/>
        <end position="217"/>
    </location>
</feature>
<evidence type="ECO:0000256" key="3">
    <source>
        <dbReference type="ARBA" id="ARBA00023136"/>
    </source>
</evidence>
<evidence type="ECO:0000256" key="2">
    <source>
        <dbReference type="ARBA" id="ARBA00007171"/>
    </source>
</evidence>
<keyword evidence="8" id="KW-1185">Reference proteome</keyword>
<dbReference type="InterPro" id="IPR050515">
    <property type="entry name" value="Beta-lactam/transpept"/>
</dbReference>
<evidence type="ECO:0000259" key="5">
    <source>
        <dbReference type="Pfam" id="PF00905"/>
    </source>
</evidence>
<dbReference type="SUPFAM" id="SSF56519">
    <property type="entry name" value="Penicillin binding protein dimerisation domain"/>
    <property type="match status" value="1"/>
</dbReference>
<comment type="caution">
    <text evidence="7">The sequence shown here is derived from an EMBL/GenBank/DDBJ whole genome shotgun (WGS) entry which is preliminary data.</text>
</comment>
<dbReference type="RefSeq" id="WP_016443408.1">
    <property type="nucleotide sequence ID" value="NZ_KE150266.1"/>
</dbReference>
<keyword evidence="3 4" id="KW-0472">Membrane</keyword>
<dbReference type="Gene3D" id="3.90.1310.10">
    <property type="entry name" value="Penicillin-binding protein 2a (Domain 2)"/>
    <property type="match status" value="1"/>
</dbReference>
<keyword evidence="4" id="KW-1133">Transmembrane helix</keyword>
<dbReference type="InterPro" id="IPR036138">
    <property type="entry name" value="PBP_dimer_sf"/>
</dbReference>
<dbReference type="InterPro" id="IPR012338">
    <property type="entry name" value="Beta-lactam/transpept-like"/>
</dbReference>
<feature type="domain" description="Penicillin-binding protein transpeptidase" evidence="5">
    <location>
        <begin position="261"/>
        <end position="560"/>
    </location>
</feature>
<dbReference type="InterPro" id="IPR005311">
    <property type="entry name" value="PBP_dimer"/>
</dbReference>
<sequence>MSKSQAGSQTATRVFFGIAVFFFVAITFQLINVQIIQGADLAEQGRSVRMHAATIDPRRGDIVDANGSTFATTVETYHIAVNQVNIANTKVWDIDDEGNRTQIGVGPVYVAQKLAPVLQMDEAEVGGQLIGNSTYHYLKKDVDVETWRKVRALQIYGIEWEPSYKRVYPNDTVAAPIIGTIDAEGKGSSGLELTQDGKLTGEPGRMVQEYGPYGEVIPGGKTISEPAVQGATVHTTLRLDLQHSAEEIVNEAVETYSAQWGSAIVQEISTGKILAMAESGNKPISPQPQPVKSVQYSVEPGSIGKILTFATALDEAKITPVTPVLAQYKYTTPDGQEFQDSHEHPDYTLTATGVLAESSNTATVRVGSMVTDEERYQLMKAMHFGEPIDIGLPGEAPGILAEPSQWDGRQRYTTMFGQGYAVTQLQQVGMLAAFANGGVYQPARLIEGWTSPNGTYEAAPPREPVRALDANTAKTVLTMLESTTADEEGTGYTFNVEGYRIAAKTGTAEIFENGLTIGTATTVAGVVPADKPVIAVSVLLYLPKQGILAAQSAGPLFKSIVTESVQNLGIPGSSEEAVLYPMKP</sequence>
<evidence type="ECO:0000313" key="8">
    <source>
        <dbReference type="Proteomes" id="UP000014387"/>
    </source>
</evidence>
<dbReference type="GO" id="GO:0005886">
    <property type="term" value="C:plasma membrane"/>
    <property type="evidence" value="ECO:0007669"/>
    <property type="project" value="TreeGrafter"/>
</dbReference>
<comment type="subcellular location">
    <subcellularLocation>
        <location evidence="1">Membrane</location>
    </subcellularLocation>
</comment>
<evidence type="ECO:0000313" key="7">
    <source>
        <dbReference type="EMBL" id="EPD30296.1"/>
    </source>
</evidence>
<evidence type="ECO:0008006" key="9">
    <source>
        <dbReference type="Google" id="ProtNLM"/>
    </source>
</evidence>
<dbReference type="Pfam" id="PF00905">
    <property type="entry name" value="Transpeptidase"/>
    <property type="match status" value="1"/>
</dbReference>